<dbReference type="GO" id="GO:0006397">
    <property type="term" value="P:mRNA processing"/>
    <property type="evidence" value="ECO:0007669"/>
    <property type="project" value="UniProtKB-KW"/>
</dbReference>
<reference evidence="10 11" key="1">
    <citation type="submission" date="2009-12" db="EMBL/GenBank/DDBJ databases">
        <title>The draft genome of Batrachochytrium dendrobatidis.</title>
        <authorList>
            <consortium name="US DOE Joint Genome Institute (JGI-PGF)"/>
            <person name="Kuo A."/>
            <person name="Salamov A."/>
            <person name="Schmutz J."/>
            <person name="Lucas S."/>
            <person name="Pitluck S."/>
            <person name="Rosenblum E."/>
            <person name="Stajich J."/>
            <person name="Eisen M."/>
            <person name="Grigoriev I.V."/>
        </authorList>
    </citation>
    <scope>NUCLEOTIDE SEQUENCE [LARGE SCALE GENOMIC DNA]</scope>
    <source>
        <strain evidence="11">JAM81 / FGSC 10211</strain>
    </source>
</reference>
<keyword evidence="6" id="KW-0560">Oxidoreductase</keyword>
<dbReference type="FunCoup" id="F4P369">
    <property type="interactions" value="459"/>
</dbReference>
<dbReference type="GO" id="GO:0002943">
    <property type="term" value="P:tRNA dihydrouridine synthesis"/>
    <property type="evidence" value="ECO:0000318"/>
    <property type="project" value="GO_Central"/>
</dbReference>
<dbReference type="InterPro" id="IPR052582">
    <property type="entry name" value="tRNA-DUS-like"/>
</dbReference>
<name>F4P369_BATDJ</name>
<dbReference type="OrthoDB" id="10262250at2759"/>
<dbReference type="GeneID" id="18240643"/>
<evidence type="ECO:0000256" key="5">
    <source>
        <dbReference type="ARBA" id="ARBA00022694"/>
    </source>
</evidence>
<dbReference type="CDD" id="cd02801">
    <property type="entry name" value="DUS_like_FMN"/>
    <property type="match status" value="1"/>
</dbReference>
<comment type="catalytic activity">
    <reaction evidence="8">
        <text>a 5,6-dihydrouridine in mRNA + NADP(+) = a uridine in mRNA + NADPH + H(+)</text>
        <dbReference type="Rhea" id="RHEA:69855"/>
        <dbReference type="Rhea" id="RHEA-COMP:14658"/>
        <dbReference type="Rhea" id="RHEA-COMP:17789"/>
        <dbReference type="ChEBI" id="CHEBI:15378"/>
        <dbReference type="ChEBI" id="CHEBI:57783"/>
        <dbReference type="ChEBI" id="CHEBI:58349"/>
        <dbReference type="ChEBI" id="CHEBI:65315"/>
        <dbReference type="ChEBI" id="CHEBI:74443"/>
    </reaction>
    <physiologicalReaction direction="right-to-left" evidence="8">
        <dbReference type="Rhea" id="RHEA:69857"/>
    </physiologicalReaction>
</comment>
<evidence type="ECO:0000313" key="11">
    <source>
        <dbReference type="Proteomes" id="UP000007241"/>
    </source>
</evidence>
<dbReference type="Pfam" id="PF01207">
    <property type="entry name" value="Dus"/>
    <property type="match status" value="1"/>
</dbReference>
<keyword evidence="3" id="KW-0288">FMN</keyword>
<gene>
    <name evidence="10" type="ORF">BATDEDRAFT_35061</name>
</gene>
<dbReference type="Gene3D" id="3.20.20.70">
    <property type="entry name" value="Aldolase class I"/>
    <property type="match status" value="1"/>
</dbReference>
<protein>
    <recommendedName>
        <fullName evidence="9">DUS-like FMN-binding domain-containing protein</fullName>
    </recommendedName>
</protein>
<evidence type="ECO:0000313" key="10">
    <source>
        <dbReference type="EMBL" id="EGF80092.1"/>
    </source>
</evidence>
<evidence type="ECO:0000256" key="2">
    <source>
        <dbReference type="ARBA" id="ARBA00022630"/>
    </source>
</evidence>
<keyword evidence="5" id="KW-0819">tRNA processing</keyword>
<evidence type="ECO:0000256" key="7">
    <source>
        <dbReference type="ARBA" id="ARBA00048342"/>
    </source>
</evidence>
<keyword evidence="11" id="KW-1185">Reference proteome</keyword>
<evidence type="ECO:0000256" key="8">
    <source>
        <dbReference type="ARBA" id="ARBA00049447"/>
    </source>
</evidence>
<dbReference type="PANTHER" id="PTHR45936">
    <property type="entry name" value="TRNA-DIHYDROURIDINE(20) SYNTHASE [NAD(P)+]-LIKE"/>
    <property type="match status" value="1"/>
</dbReference>
<feature type="domain" description="DUS-like FMN-binding" evidence="9">
    <location>
        <begin position="184"/>
        <end position="446"/>
    </location>
</feature>
<comment type="cofactor">
    <cofactor evidence="1">
        <name>FMN</name>
        <dbReference type="ChEBI" id="CHEBI:58210"/>
    </cofactor>
</comment>
<organism evidence="10 11">
    <name type="scientific">Batrachochytrium dendrobatidis (strain JAM81 / FGSC 10211)</name>
    <name type="common">Frog chytrid fungus</name>
    <dbReference type="NCBI Taxonomy" id="684364"/>
    <lineage>
        <taxon>Eukaryota</taxon>
        <taxon>Fungi</taxon>
        <taxon>Fungi incertae sedis</taxon>
        <taxon>Chytridiomycota</taxon>
        <taxon>Chytridiomycota incertae sedis</taxon>
        <taxon>Chytridiomycetes</taxon>
        <taxon>Rhizophydiales</taxon>
        <taxon>Rhizophydiales incertae sedis</taxon>
        <taxon>Batrachochytrium</taxon>
    </lineage>
</organism>
<dbReference type="InterPro" id="IPR035587">
    <property type="entry name" value="DUS-like_FMN-bd"/>
</dbReference>
<evidence type="ECO:0000256" key="3">
    <source>
        <dbReference type="ARBA" id="ARBA00022643"/>
    </source>
</evidence>
<dbReference type="GO" id="GO:0050660">
    <property type="term" value="F:flavin adenine dinucleotide binding"/>
    <property type="evidence" value="ECO:0007669"/>
    <property type="project" value="InterPro"/>
</dbReference>
<evidence type="ECO:0000256" key="6">
    <source>
        <dbReference type="ARBA" id="ARBA00023002"/>
    </source>
</evidence>
<sequence>MSLDHQASYCIIIMDRTGQEQDEISSVDKFCDMMLMPCIYVIGQDMLCGNHQVMELYRNIIKHVMTESLFGVIECDITVPNQLWNVFAEMPPIFNNVGLVFNDICAEPQDRVNPNYKCNKLIDSFFGNKVLFHTELLKCVACTVKYEYNTLFNAFMNRVSNDMRVGDTKLPYESFKLTYASKLILAPMVRVSTLPLRLLALKYGADIVYSPEIVDRRLMRSQRIQNDKFGTIDYVDDSGSLNLRIHPNERGRLVVQLGSSNPVFAVLAAQKVAGDVDGIDLNCGCPKKFSVSGGMGSALLENPDTLEAILTALVSSVSIPVTCKIRLLDPREGKTSIERTIELMQRLEKTGISAIAVHCRFIHERPRQPAHWDVFEQISNCISIPVIANGDLWTMEDIHKFRATSGSAVSSFMIARGAQDNVSVFCKEGLAPIWSVLKEYLQIAQECGANYYSIKYVLLQMWSGQDGIEFRQRLVRCKTIEAISDLFKELDHCQGLLARSNTQPPVA</sequence>
<evidence type="ECO:0000259" key="9">
    <source>
        <dbReference type="Pfam" id="PF01207"/>
    </source>
</evidence>
<evidence type="ECO:0000256" key="1">
    <source>
        <dbReference type="ARBA" id="ARBA00001917"/>
    </source>
</evidence>
<dbReference type="SUPFAM" id="SSF51395">
    <property type="entry name" value="FMN-linked oxidoreductases"/>
    <property type="match status" value="1"/>
</dbReference>
<dbReference type="OMA" id="DESYTMT"/>
<dbReference type="InterPro" id="IPR013785">
    <property type="entry name" value="Aldolase_TIM"/>
</dbReference>
<keyword evidence="4" id="KW-0507">mRNA processing</keyword>
<keyword evidence="2" id="KW-0285">Flavoprotein</keyword>
<dbReference type="GO" id="GO:0005737">
    <property type="term" value="C:cytoplasm"/>
    <property type="evidence" value="ECO:0000318"/>
    <property type="project" value="GO_Central"/>
</dbReference>
<dbReference type="GO" id="GO:0017150">
    <property type="term" value="F:tRNA dihydrouridine synthase activity"/>
    <property type="evidence" value="ECO:0000318"/>
    <property type="project" value="GO_Central"/>
</dbReference>
<accession>F4P369</accession>
<dbReference type="PANTHER" id="PTHR45936:SF1">
    <property type="entry name" value="TRNA-DIHYDROURIDINE(20) SYNTHASE [NAD(P)+]-LIKE"/>
    <property type="match status" value="1"/>
</dbReference>
<comment type="catalytic activity">
    <reaction evidence="7">
        <text>a 5,6-dihydrouridine in mRNA + NAD(+) = a uridine in mRNA + NADH + H(+)</text>
        <dbReference type="Rhea" id="RHEA:69851"/>
        <dbReference type="Rhea" id="RHEA-COMP:14658"/>
        <dbReference type="Rhea" id="RHEA-COMP:17789"/>
        <dbReference type="ChEBI" id="CHEBI:15378"/>
        <dbReference type="ChEBI" id="CHEBI:57540"/>
        <dbReference type="ChEBI" id="CHEBI:57945"/>
        <dbReference type="ChEBI" id="CHEBI:65315"/>
        <dbReference type="ChEBI" id="CHEBI:74443"/>
    </reaction>
    <physiologicalReaction direction="right-to-left" evidence="7">
        <dbReference type="Rhea" id="RHEA:69853"/>
    </physiologicalReaction>
</comment>
<proteinExistence type="predicted"/>
<dbReference type="RefSeq" id="XP_006679094.1">
    <property type="nucleotide sequence ID" value="XM_006679031.1"/>
</dbReference>
<dbReference type="EMBL" id="GL882884">
    <property type="protein sequence ID" value="EGF80092.1"/>
    <property type="molecule type" value="Genomic_DNA"/>
</dbReference>
<dbReference type="AlphaFoldDB" id="F4P369"/>
<dbReference type="PROSITE" id="PS01136">
    <property type="entry name" value="UPF0034"/>
    <property type="match status" value="1"/>
</dbReference>
<dbReference type="InParanoid" id="F4P369"/>
<evidence type="ECO:0000256" key="4">
    <source>
        <dbReference type="ARBA" id="ARBA00022664"/>
    </source>
</evidence>
<dbReference type="InterPro" id="IPR018517">
    <property type="entry name" value="tRNA_hU_synthase_CS"/>
</dbReference>
<dbReference type="STRING" id="684364.F4P369"/>
<dbReference type="HOGENOM" id="CLU_537441_0_0_1"/>
<dbReference type="Proteomes" id="UP000007241">
    <property type="component" value="Unassembled WGS sequence"/>
</dbReference>